<protein>
    <submittedName>
        <fullName evidence="2">Uncharacterized protein</fullName>
    </submittedName>
</protein>
<evidence type="ECO:0000256" key="1">
    <source>
        <dbReference type="SAM" id="MobiDB-lite"/>
    </source>
</evidence>
<proteinExistence type="predicted"/>
<evidence type="ECO:0000313" key="3">
    <source>
        <dbReference type="Proteomes" id="UP000546642"/>
    </source>
</evidence>
<gene>
    <name evidence="2" type="ORF">HNR23_003763</name>
</gene>
<accession>A0A7X0D6U2</accession>
<evidence type="ECO:0000313" key="2">
    <source>
        <dbReference type="EMBL" id="MBB6173703.1"/>
    </source>
</evidence>
<dbReference type="Proteomes" id="UP000546642">
    <property type="component" value="Unassembled WGS sequence"/>
</dbReference>
<name>A0A7X0D6U2_9ACTN</name>
<sequence length="106" mass="11495">MTLTAADCPETISIGEDLEVRVISGMSARLSVVRSTARVLVLIDPEAEPGAAMRDARRILGPRERTLLRGWLERRSPGSGPLSAGVPRSRSEGETGPPPQRLPRQR</sequence>
<reference evidence="2 3" key="1">
    <citation type="submission" date="2020-08" db="EMBL/GenBank/DDBJ databases">
        <title>Sequencing the genomes of 1000 actinobacteria strains.</title>
        <authorList>
            <person name="Klenk H.-P."/>
        </authorList>
    </citation>
    <scope>NUCLEOTIDE SEQUENCE [LARGE SCALE GENOMIC DNA]</scope>
    <source>
        <strain evidence="2 3">DSM 46659</strain>
    </source>
</reference>
<dbReference type="EMBL" id="JACHDS010000001">
    <property type="protein sequence ID" value="MBB6173703.1"/>
    <property type="molecule type" value="Genomic_DNA"/>
</dbReference>
<feature type="compositionally biased region" description="Pro residues" evidence="1">
    <location>
        <begin position="96"/>
        <end position="106"/>
    </location>
</feature>
<keyword evidence="3" id="KW-1185">Reference proteome</keyword>
<organism evidence="2 3">
    <name type="scientific">Nocardiopsis mwathae</name>
    <dbReference type="NCBI Taxonomy" id="1472723"/>
    <lineage>
        <taxon>Bacteria</taxon>
        <taxon>Bacillati</taxon>
        <taxon>Actinomycetota</taxon>
        <taxon>Actinomycetes</taxon>
        <taxon>Streptosporangiales</taxon>
        <taxon>Nocardiopsidaceae</taxon>
        <taxon>Nocardiopsis</taxon>
    </lineage>
</organism>
<comment type="caution">
    <text evidence="2">The sequence shown here is derived from an EMBL/GenBank/DDBJ whole genome shotgun (WGS) entry which is preliminary data.</text>
</comment>
<dbReference type="AlphaFoldDB" id="A0A7X0D6U2"/>
<feature type="region of interest" description="Disordered" evidence="1">
    <location>
        <begin position="69"/>
        <end position="106"/>
    </location>
</feature>